<evidence type="ECO:0000313" key="2">
    <source>
        <dbReference type="EMBL" id="KAH0576943.1"/>
    </source>
</evidence>
<protein>
    <submittedName>
        <fullName evidence="1">Uncharacterized protein</fullName>
    </submittedName>
</protein>
<reference evidence="1 2" key="1">
    <citation type="journal article" date="2014" name="PLoS Genet.">
        <title>The Genome of Spironucleus salmonicida Highlights a Fish Pathogen Adapted to Fluctuating Environments.</title>
        <authorList>
            <person name="Xu F."/>
            <person name="Jerlstrom-Hultqvist J."/>
            <person name="Einarsson E."/>
            <person name="Astvaldsson A."/>
            <person name="Svard S.G."/>
            <person name="Andersson J.O."/>
        </authorList>
    </citation>
    <scope>NUCLEOTIDE SEQUENCE</scope>
    <source>
        <strain evidence="2">ATCC 50377</strain>
    </source>
</reference>
<name>V6LM99_9EUKA</name>
<dbReference type="Proteomes" id="UP000018208">
    <property type="component" value="Unassembled WGS sequence"/>
</dbReference>
<accession>V6LM99</accession>
<dbReference type="VEuPathDB" id="GiardiaDB:SS50377_20289"/>
<dbReference type="EMBL" id="KI546100">
    <property type="protein sequence ID" value="EST45343.1"/>
    <property type="molecule type" value="Genomic_DNA"/>
</dbReference>
<evidence type="ECO:0000313" key="3">
    <source>
        <dbReference type="Proteomes" id="UP000018208"/>
    </source>
</evidence>
<organism evidence="1">
    <name type="scientific">Spironucleus salmonicida</name>
    <dbReference type="NCBI Taxonomy" id="348837"/>
    <lineage>
        <taxon>Eukaryota</taxon>
        <taxon>Metamonada</taxon>
        <taxon>Diplomonadida</taxon>
        <taxon>Hexamitidae</taxon>
        <taxon>Hexamitinae</taxon>
        <taxon>Spironucleus</taxon>
    </lineage>
</organism>
<dbReference type="AlphaFoldDB" id="V6LM99"/>
<sequence length="343" mass="39342">MEIEIRTLQDEITALLHKKFASSFPILLATTDLSDFVQTISYLRIQLNENQNKCLTYQKQTYQAIQNQKILQQQTTEADEIQIAAKQQLQLILLENADLQQEINVLNFQLKDQTSKLETIAQNLAIETEKSSSINFNSQALELIKQQEKAQTSEQSVLLNEINLLKSTVETLKIQLELNKTQVSQSVFSAKQEKENCQFELKLLELTAENEVLQVQLQQLTQIVSQNSEIIQENCELKMEISELKKGFDELENVQKIIENSQGENVLTMQKIEKLAAFETGNLQLSAEIREVRNEKLNLIQKVSKICMIQSEQIEALKSGNDNFDEVLHIIRSCNTELQQITK</sequence>
<reference evidence="2" key="2">
    <citation type="submission" date="2020-12" db="EMBL/GenBank/DDBJ databases">
        <title>New Spironucleus salmonicida genome in near-complete chromosomes.</title>
        <authorList>
            <person name="Xu F."/>
            <person name="Kurt Z."/>
            <person name="Jimenez-Gonzalez A."/>
            <person name="Astvaldsson A."/>
            <person name="Andersson J.O."/>
            <person name="Svard S.G."/>
        </authorList>
    </citation>
    <scope>NUCLEOTIDE SEQUENCE</scope>
    <source>
        <strain evidence="2">ATCC 50377</strain>
    </source>
</reference>
<proteinExistence type="predicted"/>
<dbReference type="EMBL" id="AUWU02000001">
    <property type="protein sequence ID" value="KAH0576943.1"/>
    <property type="molecule type" value="Genomic_DNA"/>
</dbReference>
<evidence type="ECO:0000313" key="1">
    <source>
        <dbReference type="EMBL" id="EST45343.1"/>
    </source>
</evidence>
<keyword evidence="3" id="KW-1185">Reference proteome</keyword>
<gene>
    <name evidence="1" type="ORF">SS50377_14922</name>
    <name evidence="2" type="ORF">SS50377_20289</name>
</gene>